<feature type="transmembrane region" description="Helical" evidence="7">
    <location>
        <begin position="475"/>
        <end position="491"/>
    </location>
</feature>
<dbReference type="InterPro" id="IPR006726">
    <property type="entry name" value="PHBA_efflux_AaeB/fusaric-R"/>
</dbReference>
<accession>A0A1L5BKJ4</accession>
<feature type="transmembrane region" description="Helical" evidence="7">
    <location>
        <begin position="447"/>
        <end position="463"/>
    </location>
</feature>
<feature type="transmembrane region" description="Helical" evidence="7">
    <location>
        <begin position="368"/>
        <end position="390"/>
    </location>
</feature>
<feature type="transmembrane region" description="Helical" evidence="7">
    <location>
        <begin position="425"/>
        <end position="441"/>
    </location>
</feature>
<reference evidence="8 9" key="1">
    <citation type="journal article" date="2012" name="J. Bacteriol.">
        <title>Genome sequence of Sphingobium indicum B90A, a hexachlorocyclohexane-degrading bacterium.</title>
        <authorList>
            <person name="Anand S."/>
            <person name="Sangwan N."/>
            <person name="Lata P."/>
            <person name="Kaur J."/>
            <person name="Dua A."/>
            <person name="Singh A.K."/>
            <person name="Verma M."/>
            <person name="Kaur J."/>
            <person name="Khurana J.P."/>
            <person name="Khurana P."/>
            <person name="Mathur S."/>
            <person name="Lal R."/>
        </authorList>
    </citation>
    <scope>NUCLEOTIDE SEQUENCE [LARGE SCALE GENOMIC DNA]</scope>
    <source>
        <strain evidence="9">DSM 16412 / CCM 7286 / MTCC 6364 / B90A</strain>
    </source>
</reference>
<keyword evidence="2" id="KW-0813">Transport</keyword>
<evidence type="ECO:0000256" key="6">
    <source>
        <dbReference type="ARBA" id="ARBA00023136"/>
    </source>
</evidence>
<keyword evidence="5 7" id="KW-1133">Transmembrane helix</keyword>
<dbReference type="RefSeq" id="WP_007683833.1">
    <property type="nucleotide sequence ID" value="NZ_CP013070.1"/>
</dbReference>
<evidence type="ECO:0000256" key="3">
    <source>
        <dbReference type="ARBA" id="ARBA00022475"/>
    </source>
</evidence>
<keyword evidence="4 7" id="KW-0812">Transmembrane</keyword>
<evidence type="ECO:0000313" key="9">
    <source>
        <dbReference type="Proteomes" id="UP000004550"/>
    </source>
</evidence>
<gene>
    <name evidence="8" type="ORF">SIDU_01930</name>
</gene>
<feature type="transmembrane region" description="Helical" evidence="7">
    <location>
        <begin position="48"/>
        <end position="65"/>
    </location>
</feature>
<dbReference type="KEGG" id="sinb:SIDU_01930"/>
<proteinExistence type="predicted"/>
<keyword evidence="6 7" id="KW-0472">Membrane</keyword>
<dbReference type="AlphaFoldDB" id="A0A1L5BKJ4"/>
<protein>
    <submittedName>
        <fullName evidence="8">Fusaric acid resistance protein</fullName>
    </submittedName>
</protein>
<sequence>MSSAQSSPSWSSASLTIDARKLLFSLSSFLAAAVTLAIVFSASLPRPWWALLTVYVTAQPMAGAFRPKMLYRLAGIATGAIVTIAVVPNLQNAPELLVLCMASWTGFCIYLAVLDRTPRAFLFQMAAFSSAVISFPSVENPADIFNTTAGRVAEMTVAILSVSMVHAMLQPWSATPVIRDRAKSFLRHARRWAGDVLSGDNREQENEHRRALASDVTELGMIAIHLPFDHRAAPITQRRVIALQQQLANTIPLASAAANRLDLIEREHGLQPELSGLLVRTMDWLGSANSQTAHVRPLIDECERLARQAEDRRDWPSLLAASASVRLAQFLNAFATAQRLANRIGSPGRLKIRDEDEQSFRLARDHGVAVLAGAATAVAIMLYCAVWILLAWPSGSATAAFAALITCSFAAHDDPSPMIGRYLKATLKTFPLAAFYLFVVLPRVDGYEMLMITLAPALLWMGYIQADPRRSPEALPMFSCFIVAMGFLARFQADFYVFVNTGLAQLGGIVTTLAVTRLFRTASARWTLRRVMRANWTELAVLADIRRPFRPGDWTARSVDRLGQIAQRVVAAPPGDDLHAADSLADLRIGRNVIPVRKALSHVPHDLRHDLGLVLAGIADHYRARTRLSKIVPADVGLLVPIDRSIDGLLAHPLDEYRRQALRALVAMRCNLFPEAAAPVLTTGKTTTLHMVQGGRV</sequence>
<comment type="subcellular location">
    <subcellularLocation>
        <location evidence="1">Cell membrane</location>
        <topology evidence="1">Multi-pass membrane protein</topology>
    </subcellularLocation>
</comment>
<dbReference type="EMBL" id="CP013070">
    <property type="protein sequence ID" value="APL93379.1"/>
    <property type="molecule type" value="Genomic_DNA"/>
</dbReference>
<feature type="transmembrane region" description="Helical" evidence="7">
    <location>
        <begin position="70"/>
        <end position="90"/>
    </location>
</feature>
<evidence type="ECO:0000256" key="1">
    <source>
        <dbReference type="ARBA" id="ARBA00004651"/>
    </source>
</evidence>
<evidence type="ECO:0000256" key="2">
    <source>
        <dbReference type="ARBA" id="ARBA00022448"/>
    </source>
</evidence>
<name>A0A1L5BKJ4_SPHIB</name>
<evidence type="ECO:0000313" key="8">
    <source>
        <dbReference type="EMBL" id="APL93379.1"/>
    </source>
</evidence>
<evidence type="ECO:0000256" key="7">
    <source>
        <dbReference type="SAM" id="Phobius"/>
    </source>
</evidence>
<dbReference type="PANTHER" id="PTHR30509:SF9">
    <property type="entry name" value="MULTIDRUG RESISTANCE PROTEIN MDTO"/>
    <property type="match status" value="1"/>
</dbReference>
<evidence type="ECO:0000256" key="4">
    <source>
        <dbReference type="ARBA" id="ARBA00022692"/>
    </source>
</evidence>
<feature type="transmembrane region" description="Helical" evidence="7">
    <location>
        <begin position="497"/>
        <end position="519"/>
    </location>
</feature>
<keyword evidence="3" id="KW-1003">Cell membrane</keyword>
<dbReference type="Proteomes" id="UP000004550">
    <property type="component" value="Chromosome"/>
</dbReference>
<organism evidence="8 9">
    <name type="scientific">Sphingobium indicum (strain DSM 16412 / CCM 7286 / MTCC 6364 / B90A)</name>
    <dbReference type="NCBI Taxonomy" id="861109"/>
    <lineage>
        <taxon>Bacteria</taxon>
        <taxon>Pseudomonadati</taxon>
        <taxon>Pseudomonadota</taxon>
        <taxon>Alphaproteobacteria</taxon>
        <taxon>Sphingomonadales</taxon>
        <taxon>Sphingomonadaceae</taxon>
        <taxon>Sphingobium</taxon>
    </lineage>
</organism>
<feature type="transmembrane region" description="Helical" evidence="7">
    <location>
        <begin position="96"/>
        <end position="113"/>
    </location>
</feature>
<feature type="transmembrane region" description="Helical" evidence="7">
    <location>
        <begin position="21"/>
        <end position="42"/>
    </location>
</feature>
<dbReference type="GO" id="GO:0005886">
    <property type="term" value="C:plasma membrane"/>
    <property type="evidence" value="ECO:0007669"/>
    <property type="project" value="UniProtKB-SubCell"/>
</dbReference>
<dbReference type="GO" id="GO:0022857">
    <property type="term" value="F:transmembrane transporter activity"/>
    <property type="evidence" value="ECO:0007669"/>
    <property type="project" value="InterPro"/>
</dbReference>
<evidence type="ECO:0000256" key="5">
    <source>
        <dbReference type="ARBA" id="ARBA00022989"/>
    </source>
</evidence>
<dbReference type="Pfam" id="PF04632">
    <property type="entry name" value="FUSC"/>
    <property type="match status" value="1"/>
</dbReference>
<dbReference type="PANTHER" id="PTHR30509">
    <property type="entry name" value="P-HYDROXYBENZOIC ACID EFFLUX PUMP SUBUNIT-RELATED"/>
    <property type="match status" value="1"/>
</dbReference>